<organism evidence="2 3">
    <name type="scientific">Rhizoclosmatium globosum</name>
    <dbReference type="NCBI Taxonomy" id="329046"/>
    <lineage>
        <taxon>Eukaryota</taxon>
        <taxon>Fungi</taxon>
        <taxon>Fungi incertae sedis</taxon>
        <taxon>Chytridiomycota</taxon>
        <taxon>Chytridiomycota incertae sedis</taxon>
        <taxon>Chytridiomycetes</taxon>
        <taxon>Chytridiales</taxon>
        <taxon>Chytriomycetaceae</taxon>
        <taxon>Rhizoclosmatium</taxon>
    </lineage>
</organism>
<dbReference type="AlphaFoldDB" id="A0A1Y2CBA9"/>
<dbReference type="Proteomes" id="UP000193642">
    <property type="component" value="Unassembled WGS sequence"/>
</dbReference>
<comment type="caution">
    <text evidence="2">The sequence shown here is derived from an EMBL/GenBank/DDBJ whole genome shotgun (WGS) entry which is preliminary data.</text>
</comment>
<keyword evidence="1" id="KW-1133">Transmembrane helix</keyword>
<evidence type="ECO:0000256" key="1">
    <source>
        <dbReference type="SAM" id="Phobius"/>
    </source>
</evidence>
<proteinExistence type="predicted"/>
<evidence type="ECO:0000313" key="2">
    <source>
        <dbReference type="EMBL" id="ORY44323.1"/>
    </source>
</evidence>
<keyword evidence="1" id="KW-0812">Transmembrane</keyword>
<dbReference type="OrthoDB" id="531564at2759"/>
<name>A0A1Y2CBA9_9FUNG</name>
<evidence type="ECO:0000313" key="3">
    <source>
        <dbReference type="Proteomes" id="UP000193642"/>
    </source>
</evidence>
<reference evidence="2 3" key="1">
    <citation type="submission" date="2016-07" db="EMBL/GenBank/DDBJ databases">
        <title>Pervasive Adenine N6-methylation of Active Genes in Fungi.</title>
        <authorList>
            <consortium name="DOE Joint Genome Institute"/>
            <person name="Mondo S.J."/>
            <person name="Dannebaum R.O."/>
            <person name="Kuo R.C."/>
            <person name="Labutti K."/>
            <person name="Haridas S."/>
            <person name="Kuo A."/>
            <person name="Salamov A."/>
            <person name="Ahrendt S.R."/>
            <person name="Lipzen A."/>
            <person name="Sullivan W."/>
            <person name="Andreopoulos W.B."/>
            <person name="Clum A."/>
            <person name="Lindquist E."/>
            <person name="Daum C."/>
            <person name="Ramamoorthy G.K."/>
            <person name="Gryganskyi A."/>
            <person name="Culley D."/>
            <person name="Magnuson J.K."/>
            <person name="James T.Y."/>
            <person name="O'Malley M.A."/>
            <person name="Stajich J.E."/>
            <person name="Spatafora J.W."/>
            <person name="Visel A."/>
            <person name="Grigoriev I.V."/>
        </authorList>
    </citation>
    <scope>NUCLEOTIDE SEQUENCE [LARGE SCALE GENOMIC DNA]</scope>
    <source>
        <strain evidence="2 3">JEL800</strain>
    </source>
</reference>
<feature type="transmembrane region" description="Helical" evidence="1">
    <location>
        <begin position="20"/>
        <end position="39"/>
    </location>
</feature>
<keyword evidence="3" id="KW-1185">Reference proteome</keyword>
<keyword evidence="1" id="KW-0472">Membrane</keyword>
<accession>A0A1Y2CBA9</accession>
<dbReference type="EMBL" id="MCGO01000022">
    <property type="protein sequence ID" value="ORY44323.1"/>
    <property type="molecule type" value="Genomic_DNA"/>
</dbReference>
<protein>
    <submittedName>
        <fullName evidence="2">Uncharacterized protein</fullName>
    </submittedName>
</protein>
<sequence length="82" mass="9520">MGGHHGEPFKTHGPFVAPRVSGTLSTKVLMAGVWFFLFYRMKVDGPHHFLKHHSWEDPKMLAYLEKVDKKYGTHYATDNMHH</sequence>
<gene>
    <name evidence="2" type="ORF">BCR33DRAFT_850457</name>
</gene>